<reference evidence="1" key="1">
    <citation type="submission" date="2021-06" db="EMBL/GenBank/DDBJ databases">
        <authorList>
            <person name="Kallberg Y."/>
            <person name="Tangrot J."/>
            <person name="Rosling A."/>
        </authorList>
    </citation>
    <scope>NUCLEOTIDE SEQUENCE</scope>
    <source>
        <strain evidence="1">CL356</strain>
    </source>
</reference>
<proteinExistence type="predicted"/>
<gene>
    <name evidence="1" type="ORF">ACOLOM_LOCUS12868</name>
</gene>
<dbReference type="Proteomes" id="UP000789525">
    <property type="component" value="Unassembled WGS sequence"/>
</dbReference>
<organism evidence="1 2">
    <name type="scientific">Acaulospora colombiana</name>
    <dbReference type="NCBI Taxonomy" id="27376"/>
    <lineage>
        <taxon>Eukaryota</taxon>
        <taxon>Fungi</taxon>
        <taxon>Fungi incertae sedis</taxon>
        <taxon>Mucoromycota</taxon>
        <taxon>Glomeromycotina</taxon>
        <taxon>Glomeromycetes</taxon>
        <taxon>Diversisporales</taxon>
        <taxon>Acaulosporaceae</taxon>
        <taxon>Acaulospora</taxon>
    </lineage>
</organism>
<sequence>GEYETLTLDCPAFKKQINLYVQLNYFNETSQKNRVETEVVIQDDKDFATVAYLRIKSATLQTKAVVQDVGSHTPNLPLLGDIGQYIYSITRAAGLPDPVQRDVASTFQMSNNTSLQPSIQRIGNWIAIGSISCGTEGPVTIEDQTLFSFQLLKGDNFDSKSQWR</sequence>
<keyword evidence="2" id="KW-1185">Reference proteome</keyword>
<feature type="non-terminal residue" evidence="1">
    <location>
        <position position="1"/>
    </location>
</feature>
<evidence type="ECO:0000313" key="1">
    <source>
        <dbReference type="EMBL" id="CAG8754297.1"/>
    </source>
</evidence>
<name>A0ACA9QJK9_9GLOM</name>
<dbReference type="EMBL" id="CAJVPT010054956">
    <property type="protein sequence ID" value="CAG8754297.1"/>
    <property type="molecule type" value="Genomic_DNA"/>
</dbReference>
<protein>
    <submittedName>
        <fullName evidence="1">4500_t:CDS:1</fullName>
    </submittedName>
</protein>
<comment type="caution">
    <text evidence="1">The sequence shown here is derived from an EMBL/GenBank/DDBJ whole genome shotgun (WGS) entry which is preliminary data.</text>
</comment>
<accession>A0ACA9QJK9</accession>
<evidence type="ECO:0000313" key="2">
    <source>
        <dbReference type="Proteomes" id="UP000789525"/>
    </source>
</evidence>